<dbReference type="InterPro" id="IPR036770">
    <property type="entry name" value="Ankyrin_rpt-contain_sf"/>
</dbReference>
<reference evidence="3 4" key="1">
    <citation type="submission" date="2019-02" db="EMBL/GenBank/DDBJ databases">
        <title>Genome sequencing of the rare red list fungi Dentipellis fragilis.</title>
        <authorList>
            <person name="Buettner E."/>
            <person name="Kellner H."/>
        </authorList>
    </citation>
    <scope>NUCLEOTIDE SEQUENCE [LARGE SCALE GENOMIC DNA]</scope>
    <source>
        <strain evidence="3 4">DSM 105465</strain>
    </source>
</reference>
<comment type="caution">
    <text evidence="3">The sequence shown here is derived from an EMBL/GenBank/DDBJ whole genome shotgun (WGS) entry which is preliminary data.</text>
</comment>
<feature type="region of interest" description="Disordered" evidence="2">
    <location>
        <begin position="149"/>
        <end position="182"/>
    </location>
</feature>
<feature type="compositionally biased region" description="Basic and acidic residues" evidence="2">
    <location>
        <begin position="156"/>
        <end position="166"/>
    </location>
</feature>
<evidence type="ECO:0000313" key="3">
    <source>
        <dbReference type="EMBL" id="TFY65048.1"/>
    </source>
</evidence>
<feature type="region of interest" description="Disordered" evidence="2">
    <location>
        <begin position="1"/>
        <end position="29"/>
    </location>
</feature>
<dbReference type="STRING" id="205917.A0A4Y9YTM4"/>
<feature type="coiled-coil region" evidence="1">
    <location>
        <begin position="113"/>
        <end position="140"/>
    </location>
</feature>
<dbReference type="Gene3D" id="1.25.40.20">
    <property type="entry name" value="Ankyrin repeat-containing domain"/>
    <property type="match status" value="1"/>
</dbReference>
<feature type="compositionally biased region" description="Polar residues" evidence="2">
    <location>
        <begin position="1"/>
        <end position="11"/>
    </location>
</feature>
<accession>A0A4Y9YTM4</accession>
<evidence type="ECO:0000313" key="4">
    <source>
        <dbReference type="Proteomes" id="UP000298327"/>
    </source>
</evidence>
<protein>
    <submittedName>
        <fullName evidence="3">Uncharacterized protein</fullName>
    </submittedName>
</protein>
<keyword evidence="1" id="KW-0175">Coiled coil</keyword>
<evidence type="ECO:0000256" key="1">
    <source>
        <dbReference type="SAM" id="Coils"/>
    </source>
</evidence>
<gene>
    <name evidence="3" type="ORF">EVG20_g5733</name>
</gene>
<dbReference type="AlphaFoldDB" id="A0A4Y9YTM4"/>
<dbReference type="SUPFAM" id="SSF48403">
    <property type="entry name" value="Ankyrin repeat"/>
    <property type="match status" value="1"/>
</dbReference>
<proteinExistence type="predicted"/>
<dbReference type="OrthoDB" id="19174at2759"/>
<keyword evidence="4" id="KW-1185">Reference proteome</keyword>
<dbReference type="EMBL" id="SEOQ01000351">
    <property type="protein sequence ID" value="TFY65048.1"/>
    <property type="molecule type" value="Genomic_DNA"/>
</dbReference>
<sequence>MVFPNSSSQPASLHHGNTIGGDVNVTDEDGDTPLYTVENVETARYLVEHGATVDRRNNDHISPAEHLADDFPLVATYLQSLGPAIASLPPPPPAQLSEHQQEAASEQLTSALILQVQDIMQRAEAEGRDTEEELRQVVGRTVLEGMLASYGLADQQDDRRSEHEDTGASDSKRRRLDDDGAP</sequence>
<evidence type="ECO:0000256" key="2">
    <source>
        <dbReference type="SAM" id="MobiDB-lite"/>
    </source>
</evidence>
<dbReference type="Proteomes" id="UP000298327">
    <property type="component" value="Unassembled WGS sequence"/>
</dbReference>
<name>A0A4Y9YTM4_9AGAM</name>
<organism evidence="3 4">
    <name type="scientific">Dentipellis fragilis</name>
    <dbReference type="NCBI Taxonomy" id="205917"/>
    <lineage>
        <taxon>Eukaryota</taxon>
        <taxon>Fungi</taxon>
        <taxon>Dikarya</taxon>
        <taxon>Basidiomycota</taxon>
        <taxon>Agaricomycotina</taxon>
        <taxon>Agaricomycetes</taxon>
        <taxon>Russulales</taxon>
        <taxon>Hericiaceae</taxon>
        <taxon>Dentipellis</taxon>
    </lineage>
</organism>